<evidence type="ECO:0000259" key="15">
    <source>
        <dbReference type="PROSITE" id="PS50109"/>
    </source>
</evidence>
<comment type="caution">
    <text evidence="19">The sequence shown here is derived from an EMBL/GenBank/DDBJ whole genome shotgun (WGS) entry which is preliminary data.</text>
</comment>
<evidence type="ECO:0000256" key="3">
    <source>
        <dbReference type="ARBA" id="ARBA00012438"/>
    </source>
</evidence>
<dbReference type="SUPFAM" id="SSF47384">
    <property type="entry name" value="Homodimeric domain of signal transducing histidine kinase"/>
    <property type="match status" value="1"/>
</dbReference>
<evidence type="ECO:0000256" key="11">
    <source>
        <dbReference type="ARBA" id="ARBA00023306"/>
    </source>
</evidence>
<dbReference type="SMART" id="SM00387">
    <property type="entry name" value="HATPase_c"/>
    <property type="match status" value="1"/>
</dbReference>
<dbReference type="InterPro" id="IPR013655">
    <property type="entry name" value="PAS_fold_3"/>
</dbReference>
<dbReference type="Pfam" id="PF02518">
    <property type="entry name" value="HATPase_c"/>
    <property type="match status" value="1"/>
</dbReference>
<dbReference type="Pfam" id="PF00072">
    <property type="entry name" value="Response_reg"/>
    <property type="match status" value="1"/>
</dbReference>
<keyword evidence="14" id="KW-0732">Signal</keyword>
<dbReference type="InterPro" id="IPR003661">
    <property type="entry name" value="HisK_dim/P_dom"/>
</dbReference>
<dbReference type="CDD" id="cd17546">
    <property type="entry name" value="REC_hyHK_CKI1_RcsC-like"/>
    <property type="match status" value="1"/>
</dbReference>
<dbReference type="EC" id="2.7.13.3" evidence="3"/>
<accession>A0A2S8FF91</accession>
<feature type="modified residue" description="4-aspartylphosphate" evidence="12">
    <location>
        <position position="753"/>
    </location>
</feature>
<feature type="domain" description="PAS" evidence="17">
    <location>
        <begin position="306"/>
        <end position="377"/>
    </location>
</feature>
<evidence type="ECO:0000313" key="19">
    <source>
        <dbReference type="EMBL" id="PQO30835.1"/>
    </source>
</evidence>
<dbReference type="RefSeq" id="WP_105357150.1">
    <property type="nucleotide sequence ID" value="NZ_PUIB01000020.1"/>
</dbReference>
<dbReference type="InterPro" id="IPR004358">
    <property type="entry name" value="Sig_transdc_His_kin-like_C"/>
</dbReference>
<keyword evidence="11" id="KW-0131">Cell cycle</keyword>
<evidence type="ECO:0000256" key="9">
    <source>
        <dbReference type="ARBA" id="ARBA00023012"/>
    </source>
</evidence>
<evidence type="ECO:0000256" key="10">
    <source>
        <dbReference type="ARBA" id="ARBA00023136"/>
    </source>
</evidence>
<dbReference type="PROSITE" id="PS51257">
    <property type="entry name" value="PROKAR_LIPOPROTEIN"/>
    <property type="match status" value="1"/>
</dbReference>
<evidence type="ECO:0000313" key="20">
    <source>
        <dbReference type="Proteomes" id="UP000239388"/>
    </source>
</evidence>
<dbReference type="Gene3D" id="3.40.50.2300">
    <property type="match status" value="1"/>
</dbReference>
<dbReference type="Gene3D" id="3.30.450.20">
    <property type="entry name" value="PAS domain"/>
    <property type="match status" value="2"/>
</dbReference>
<dbReference type="GO" id="GO:0005524">
    <property type="term" value="F:ATP binding"/>
    <property type="evidence" value="ECO:0007669"/>
    <property type="project" value="UniProtKB-KW"/>
</dbReference>
<dbReference type="PANTHER" id="PTHR43047:SF72">
    <property type="entry name" value="OSMOSENSING HISTIDINE PROTEIN KINASE SLN1"/>
    <property type="match status" value="1"/>
</dbReference>
<evidence type="ECO:0000256" key="6">
    <source>
        <dbReference type="ARBA" id="ARBA00022741"/>
    </source>
</evidence>
<feature type="chain" id="PRO_5015498135" description="histidine kinase" evidence="14">
    <location>
        <begin position="23"/>
        <end position="832"/>
    </location>
</feature>
<name>A0A2S8FF91_9BACT</name>
<dbReference type="SMART" id="SM00448">
    <property type="entry name" value="REC"/>
    <property type="match status" value="1"/>
</dbReference>
<dbReference type="GO" id="GO:0009927">
    <property type="term" value="F:histidine phosphotransfer kinase activity"/>
    <property type="evidence" value="ECO:0007669"/>
    <property type="project" value="TreeGrafter"/>
</dbReference>
<dbReference type="InterPro" id="IPR000700">
    <property type="entry name" value="PAS-assoc_C"/>
</dbReference>
<dbReference type="InterPro" id="IPR036890">
    <property type="entry name" value="HATPase_C_sf"/>
</dbReference>
<dbReference type="SUPFAM" id="SSF55785">
    <property type="entry name" value="PYP-like sensor domain (PAS domain)"/>
    <property type="match status" value="2"/>
</dbReference>
<comment type="catalytic activity">
    <reaction evidence="1">
        <text>ATP + protein L-histidine = ADP + protein N-phospho-L-histidine.</text>
        <dbReference type="EC" id="2.7.13.3"/>
    </reaction>
</comment>
<dbReference type="InterPro" id="IPR005467">
    <property type="entry name" value="His_kinase_dom"/>
</dbReference>
<keyword evidence="7" id="KW-0418">Kinase</keyword>
<dbReference type="InterPro" id="IPR000014">
    <property type="entry name" value="PAS"/>
</dbReference>
<evidence type="ECO:0000256" key="2">
    <source>
        <dbReference type="ARBA" id="ARBA00004370"/>
    </source>
</evidence>
<dbReference type="InterPro" id="IPR003594">
    <property type="entry name" value="HATPase_dom"/>
</dbReference>
<dbReference type="SMART" id="SM00091">
    <property type="entry name" value="PAS"/>
    <property type="match status" value="2"/>
</dbReference>
<feature type="transmembrane region" description="Helical" evidence="13">
    <location>
        <begin position="112"/>
        <end position="137"/>
    </location>
</feature>
<comment type="subcellular location">
    <subcellularLocation>
        <location evidence="2">Membrane</location>
    </subcellularLocation>
</comment>
<dbReference type="AlphaFoldDB" id="A0A2S8FF91"/>
<reference evidence="19 20" key="1">
    <citation type="submission" date="2018-02" db="EMBL/GenBank/DDBJ databases">
        <title>Comparative genomes isolates from brazilian mangrove.</title>
        <authorList>
            <person name="Araujo J.E."/>
            <person name="Taketani R.G."/>
            <person name="Silva M.C.P."/>
            <person name="Loureco M.V."/>
            <person name="Andreote F.D."/>
        </authorList>
    </citation>
    <scope>NUCLEOTIDE SEQUENCE [LARGE SCALE GENOMIC DNA]</scope>
    <source>
        <strain evidence="19 20">NAP PRIS-MGV</strain>
    </source>
</reference>
<dbReference type="SMART" id="SM00086">
    <property type="entry name" value="PAC"/>
    <property type="match status" value="2"/>
</dbReference>
<keyword evidence="13" id="KW-0812">Transmembrane</keyword>
<dbReference type="Gene3D" id="3.30.565.10">
    <property type="entry name" value="Histidine kinase-like ATPase, C-terminal domain"/>
    <property type="match status" value="1"/>
</dbReference>
<evidence type="ECO:0000256" key="7">
    <source>
        <dbReference type="ARBA" id="ARBA00022777"/>
    </source>
</evidence>
<evidence type="ECO:0000259" key="18">
    <source>
        <dbReference type="PROSITE" id="PS50113"/>
    </source>
</evidence>
<feature type="signal peptide" evidence="14">
    <location>
        <begin position="1"/>
        <end position="22"/>
    </location>
</feature>
<sequence length="832" mass="92146">MSAFVRNILLMISLATSFAACDATLAAETEASGCCAAPQDRQFHADTAGGFFSKLFDASDYPARWYCGSWTLETGWLHVISDLAIFGAYFTIPLVLLYFLRQRPDLPFPKIIWLFAAFILACGFGHLVEAGIFWWPIYRFSGVIKAVTAIVSWITVLVLIRMLPDVLNLPSLAILGQQLRIANKRLDSALEAGNIGVWEWDVDSDRFAADERAQQMHGITAADRITTLVSFIDSLHEDDREELRDAICRCLSDITNCSINYRLYDAQGSIRYIQAHGKIVLGENGKPKKLVGVCIDQTELTEYHNEVEKLSLVASGTRHSVVITDQYGAIEWVNNAFIKLTGYTSEEVMGRKPGEFLQGPETNQGTVEIIRKALRADRQVSAELLNYAKDGRPYWIALEIEPVFDDENRLRHYIATQVDITEQVRRTDELIEAMESAETANHAKSQFLANMSHEIRTPLNGIIGFTDLLMYEAYSSPEEKQEFLQTVRSSGLHLLTLINGILDLAKIESGQMSVERSPCSPQEILDEVVSIFRPKVNEKGLKFACRWDSKVPKQVVTNGPQLKQLLLNVVGNAVKFTNEGQVEIVARLRECPVGSQLTIDVIDTGIGIPDDKLDEIFHPFSQADSSVTRRFGGTGLGLAISKNLAEMLGGSIEVKSVEGEGSVFTVIVDAGVMPEEKHPATRLGDETAPCVLKDSNLPNLNGVRILAVDDGDANRRFMSVVLDHAGAEVWTAENGKEAVRFAATQTPEVILLDMQMPVMDGYTAASLIRLQGFEGPIIAVTAHAMQGDREKCLESGCSEYLSKPLGRDELLHTVAFAVHDYRLQLAEQNRNV</sequence>
<dbReference type="SUPFAM" id="SSF55874">
    <property type="entry name" value="ATPase domain of HSP90 chaperone/DNA topoisomerase II/histidine kinase"/>
    <property type="match status" value="1"/>
</dbReference>
<dbReference type="PROSITE" id="PS50112">
    <property type="entry name" value="PAS"/>
    <property type="match status" value="2"/>
</dbReference>
<dbReference type="SMART" id="SM00388">
    <property type="entry name" value="HisKA"/>
    <property type="match status" value="1"/>
</dbReference>
<dbReference type="InterPro" id="IPR058544">
    <property type="entry name" value="ETR1_N"/>
</dbReference>
<dbReference type="Gene3D" id="1.10.287.130">
    <property type="match status" value="1"/>
</dbReference>
<dbReference type="CDD" id="cd00082">
    <property type="entry name" value="HisKA"/>
    <property type="match status" value="1"/>
</dbReference>
<keyword evidence="10 13" id="KW-0472">Membrane</keyword>
<dbReference type="PROSITE" id="PS50109">
    <property type="entry name" value="HIS_KIN"/>
    <property type="match status" value="1"/>
</dbReference>
<dbReference type="Proteomes" id="UP000239388">
    <property type="component" value="Unassembled WGS sequence"/>
</dbReference>
<dbReference type="PROSITE" id="PS50110">
    <property type="entry name" value="RESPONSE_REGULATORY"/>
    <property type="match status" value="1"/>
</dbReference>
<dbReference type="SUPFAM" id="SSF52172">
    <property type="entry name" value="CheY-like"/>
    <property type="match status" value="1"/>
</dbReference>
<feature type="domain" description="PAC" evidence="18">
    <location>
        <begin position="378"/>
        <end position="432"/>
    </location>
</feature>
<dbReference type="CDD" id="cd00130">
    <property type="entry name" value="PAS"/>
    <property type="match status" value="2"/>
</dbReference>
<dbReference type="InterPro" id="IPR035965">
    <property type="entry name" value="PAS-like_dom_sf"/>
</dbReference>
<evidence type="ECO:0000259" key="16">
    <source>
        <dbReference type="PROSITE" id="PS50110"/>
    </source>
</evidence>
<feature type="domain" description="Histidine kinase" evidence="15">
    <location>
        <begin position="450"/>
        <end position="672"/>
    </location>
</feature>
<keyword evidence="4 12" id="KW-0597">Phosphoprotein</keyword>
<dbReference type="PROSITE" id="PS50113">
    <property type="entry name" value="PAC"/>
    <property type="match status" value="2"/>
</dbReference>
<evidence type="ECO:0000259" key="17">
    <source>
        <dbReference type="PROSITE" id="PS50112"/>
    </source>
</evidence>
<feature type="domain" description="Response regulatory" evidence="16">
    <location>
        <begin position="704"/>
        <end position="818"/>
    </location>
</feature>
<dbReference type="InterPro" id="IPR011006">
    <property type="entry name" value="CheY-like_superfamily"/>
</dbReference>
<evidence type="ECO:0000256" key="14">
    <source>
        <dbReference type="SAM" id="SignalP"/>
    </source>
</evidence>
<dbReference type="FunFam" id="3.30.565.10:FF:000010">
    <property type="entry name" value="Sensor histidine kinase RcsC"/>
    <property type="match status" value="1"/>
</dbReference>
<keyword evidence="5" id="KW-0808">Transferase</keyword>
<gene>
    <name evidence="19" type="ORF">C5Y98_20810</name>
</gene>
<dbReference type="Pfam" id="PF25487">
    <property type="entry name" value="ETR1_N"/>
    <property type="match status" value="1"/>
</dbReference>
<feature type="domain" description="PAC" evidence="18">
    <location>
        <begin position="257"/>
        <end position="309"/>
    </location>
</feature>
<evidence type="ECO:0000256" key="5">
    <source>
        <dbReference type="ARBA" id="ARBA00022679"/>
    </source>
</evidence>
<dbReference type="Pfam" id="PF00512">
    <property type="entry name" value="HisKA"/>
    <property type="match status" value="1"/>
</dbReference>
<dbReference type="CDD" id="cd16922">
    <property type="entry name" value="HATPase_EvgS-ArcB-TorS-like"/>
    <property type="match status" value="1"/>
</dbReference>
<dbReference type="GO" id="GO:0005886">
    <property type="term" value="C:plasma membrane"/>
    <property type="evidence" value="ECO:0007669"/>
    <property type="project" value="TreeGrafter"/>
</dbReference>
<evidence type="ECO:0000256" key="4">
    <source>
        <dbReference type="ARBA" id="ARBA00022553"/>
    </source>
</evidence>
<evidence type="ECO:0000256" key="12">
    <source>
        <dbReference type="PROSITE-ProRule" id="PRU00169"/>
    </source>
</evidence>
<dbReference type="Pfam" id="PF08447">
    <property type="entry name" value="PAS_3"/>
    <property type="match status" value="1"/>
</dbReference>
<evidence type="ECO:0000256" key="8">
    <source>
        <dbReference type="ARBA" id="ARBA00022840"/>
    </source>
</evidence>
<keyword evidence="9" id="KW-0902">Two-component regulatory system</keyword>
<keyword evidence="13" id="KW-1133">Transmembrane helix</keyword>
<protein>
    <recommendedName>
        <fullName evidence="3">histidine kinase</fullName>
        <ecNumber evidence="3">2.7.13.3</ecNumber>
    </recommendedName>
</protein>
<dbReference type="GO" id="GO:0000155">
    <property type="term" value="F:phosphorelay sensor kinase activity"/>
    <property type="evidence" value="ECO:0007669"/>
    <property type="project" value="InterPro"/>
</dbReference>
<feature type="transmembrane region" description="Helical" evidence="13">
    <location>
        <begin position="75"/>
        <end position="100"/>
    </location>
</feature>
<evidence type="ECO:0000256" key="1">
    <source>
        <dbReference type="ARBA" id="ARBA00000085"/>
    </source>
</evidence>
<dbReference type="InterPro" id="IPR001610">
    <property type="entry name" value="PAC"/>
</dbReference>
<keyword evidence="8" id="KW-0067">ATP-binding</keyword>
<dbReference type="EMBL" id="PUIB01000020">
    <property type="protein sequence ID" value="PQO30835.1"/>
    <property type="molecule type" value="Genomic_DNA"/>
</dbReference>
<keyword evidence="6" id="KW-0547">Nucleotide-binding</keyword>
<feature type="domain" description="PAS" evidence="17">
    <location>
        <begin position="182"/>
        <end position="254"/>
    </location>
</feature>
<proteinExistence type="predicted"/>
<dbReference type="Pfam" id="PF13426">
    <property type="entry name" value="PAS_9"/>
    <property type="match status" value="1"/>
</dbReference>
<organism evidence="19 20">
    <name type="scientific">Blastopirellula marina</name>
    <dbReference type="NCBI Taxonomy" id="124"/>
    <lineage>
        <taxon>Bacteria</taxon>
        <taxon>Pseudomonadati</taxon>
        <taxon>Planctomycetota</taxon>
        <taxon>Planctomycetia</taxon>
        <taxon>Pirellulales</taxon>
        <taxon>Pirellulaceae</taxon>
        <taxon>Blastopirellula</taxon>
    </lineage>
</organism>
<evidence type="ECO:0000256" key="13">
    <source>
        <dbReference type="SAM" id="Phobius"/>
    </source>
</evidence>
<dbReference type="PRINTS" id="PR00344">
    <property type="entry name" value="BCTRLSENSOR"/>
</dbReference>
<dbReference type="InterPro" id="IPR001789">
    <property type="entry name" value="Sig_transdc_resp-reg_receiver"/>
</dbReference>
<dbReference type="FunFam" id="1.10.287.130:FF:000038">
    <property type="entry name" value="Sensory transduction histidine kinase"/>
    <property type="match status" value="1"/>
</dbReference>
<dbReference type="InterPro" id="IPR036097">
    <property type="entry name" value="HisK_dim/P_sf"/>
</dbReference>
<feature type="transmembrane region" description="Helical" evidence="13">
    <location>
        <begin position="143"/>
        <end position="163"/>
    </location>
</feature>
<dbReference type="NCBIfam" id="TIGR00229">
    <property type="entry name" value="sensory_box"/>
    <property type="match status" value="2"/>
</dbReference>
<dbReference type="OrthoDB" id="224742at2"/>
<dbReference type="PANTHER" id="PTHR43047">
    <property type="entry name" value="TWO-COMPONENT HISTIDINE PROTEIN KINASE"/>
    <property type="match status" value="1"/>
</dbReference>